<dbReference type="eggNOG" id="ENOG5033GEP">
    <property type="taxonomic scope" value="Bacteria"/>
</dbReference>
<dbReference type="STRING" id="897.B2D07_17350"/>
<dbReference type="Pfam" id="PF05402">
    <property type="entry name" value="PqqD"/>
    <property type="match status" value="1"/>
</dbReference>
<dbReference type="InterPro" id="IPR041881">
    <property type="entry name" value="PqqD_sf"/>
</dbReference>
<accession>S7VJ82</accession>
<dbReference type="InterPro" id="IPR008792">
    <property type="entry name" value="PQQD"/>
</dbReference>
<organism evidence="1 2">
    <name type="scientific">Desulfococcus multivorans DSM 2059</name>
    <dbReference type="NCBI Taxonomy" id="1121405"/>
    <lineage>
        <taxon>Bacteria</taxon>
        <taxon>Pseudomonadati</taxon>
        <taxon>Thermodesulfobacteriota</taxon>
        <taxon>Desulfobacteria</taxon>
        <taxon>Desulfobacterales</taxon>
        <taxon>Desulfococcaceae</taxon>
        <taxon>Desulfococcus</taxon>
    </lineage>
</organism>
<dbReference type="AlphaFoldDB" id="S7VJ82"/>
<dbReference type="EMBL" id="ATHJ01000022">
    <property type="protein sequence ID" value="EPR44633.1"/>
    <property type="molecule type" value="Genomic_DNA"/>
</dbReference>
<gene>
    <name evidence="1" type="ORF">dsmv_1092</name>
</gene>
<evidence type="ECO:0000313" key="1">
    <source>
        <dbReference type="EMBL" id="EPR44633.1"/>
    </source>
</evidence>
<reference evidence="1 2" key="1">
    <citation type="journal article" date="2013" name="Genome Announc.">
        <title>Draft genome sequences for three mercury-methylating, sulfate-reducing bacteria.</title>
        <authorList>
            <person name="Brown S.D."/>
            <person name="Hurt R.A.Jr."/>
            <person name="Gilmour C.C."/>
            <person name="Elias D.A."/>
        </authorList>
    </citation>
    <scope>NUCLEOTIDE SEQUENCE [LARGE SCALE GENOMIC DNA]</scope>
    <source>
        <strain evidence="1 2">DSM 2059</strain>
    </source>
</reference>
<evidence type="ECO:0000313" key="2">
    <source>
        <dbReference type="Proteomes" id="UP000014977"/>
    </source>
</evidence>
<comment type="caution">
    <text evidence="1">The sequence shown here is derived from an EMBL/GenBank/DDBJ whole genome shotgun (WGS) entry which is preliminary data.</text>
</comment>
<keyword evidence="2" id="KW-1185">Reference proteome</keyword>
<dbReference type="Proteomes" id="UP000014977">
    <property type="component" value="Unassembled WGS sequence"/>
</dbReference>
<proteinExistence type="predicted"/>
<dbReference type="Gene3D" id="1.10.10.1150">
    <property type="entry name" value="Coenzyme PQQ synthesis protein D (PqqD)"/>
    <property type="match status" value="1"/>
</dbReference>
<protein>
    <recommendedName>
        <fullName evidence="3">Coenzyme PQQ synthesis D</fullName>
    </recommendedName>
</protein>
<evidence type="ECO:0008006" key="3">
    <source>
        <dbReference type="Google" id="ProtNLM"/>
    </source>
</evidence>
<sequence length="151" mass="16766">MARIMARIMEGRMVRRFRKSNAPGPVTRKDALACRPVKHSGVSEEILDGGLVQVSYPLKPRPWIAAMARRLGSGVDRPVVKKLQLDEMGSRAWGLIDGRRTVGGIIREFSDVFRLHPREAEASVTLFIRELGRRGIIGLKPGIPSDAGSRR</sequence>
<name>S7VJ82_DESML</name>